<feature type="signal peptide" evidence="1">
    <location>
        <begin position="1"/>
        <end position="23"/>
    </location>
</feature>
<reference evidence="2" key="1">
    <citation type="submission" date="2018-11" db="EMBL/GenBank/DDBJ databases">
        <authorList>
            <person name="Alioto T."/>
            <person name="Alioto T."/>
        </authorList>
    </citation>
    <scope>NUCLEOTIDE SEQUENCE</scope>
</reference>
<dbReference type="PANTHER" id="PTHR10697:SF13">
    <property type="entry name" value="RICIN B LECTIN DOMAIN-CONTAINING PROTEIN"/>
    <property type="match status" value="1"/>
</dbReference>
<dbReference type="GO" id="GO:0005764">
    <property type="term" value="C:lysosome"/>
    <property type="evidence" value="ECO:0007669"/>
    <property type="project" value="TreeGrafter"/>
</dbReference>
<organism evidence="2 3">
    <name type="scientific">Mytilus galloprovincialis</name>
    <name type="common">Mediterranean mussel</name>
    <dbReference type="NCBI Taxonomy" id="29158"/>
    <lineage>
        <taxon>Eukaryota</taxon>
        <taxon>Metazoa</taxon>
        <taxon>Spiralia</taxon>
        <taxon>Lophotrochozoa</taxon>
        <taxon>Mollusca</taxon>
        <taxon>Bivalvia</taxon>
        <taxon>Autobranchia</taxon>
        <taxon>Pteriomorphia</taxon>
        <taxon>Mytilida</taxon>
        <taxon>Mytiloidea</taxon>
        <taxon>Mytilidae</taxon>
        <taxon>Mytilinae</taxon>
        <taxon>Mytilus</taxon>
    </lineage>
</organism>
<name>A0A8B6EGG2_MYTGA</name>
<dbReference type="GO" id="GO:0007160">
    <property type="term" value="P:cell-matrix adhesion"/>
    <property type="evidence" value="ECO:0007669"/>
    <property type="project" value="InterPro"/>
</dbReference>
<dbReference type="GO" id="GO:0005576">
    <property type="term" value="C:extracellular region"/>
    <property type="evidence" value="ECO:0007669"/>
    <property type="project" value="InterPro"/>
</dbReference>
<sequence length="223" mass="25051">MYRMTAVFPAILFIGFFASSAHAFSRCCGPKQWTSAVAQVVGEYNIDADFYGLSEVDNRVYYDFPNKKIASVQTVTNETGDQPVITHIKQIMDYNLKKTWTIEGKNCTTTDLTEDIPSPCVPDSASHLSSQMLINEPVDVWFMKIGNTSIHRVTLTQKDCIPVSASALVDKPTYDFVMTVNLYQNVSAGPIDPKIFQIPAFCKKNSIHIQKKPLRVPTVPWLY</sequence>
<evidence type="ECO:0000313" key="2">
    <source>
        <dbReference type="EMBL" id="VDI33596.1"/>
    </source>
</evidence>
<dbReference type="EMBL" id="UYJE01005058">
    <property type="protein sequence ID" value="VDI33596.1"/>
    <property type="molecule type" value="Genomic_DNA"/>
</dbReference>
<dbReference type="Proteomes" id="UP000596742">
    <property type="component" value="Unassembled WGS sequence"/>
</dbReference>
<dbReference type="GO" id="GO:0005509">
    <property type="term" value="F:calcium ion binding"/>
    <property type="evidence" value="ECO:0007669"/>
    <property type="project" value="InterPro"/>
</dbReference>
<dbReference type="InterPro" id="IPR001299">
    <property type="entry name" value="Ependymin"/>
</dbReference>
<gene>
    <name evidence="2" type="ORF">MGAL_10B077896</name>
</gene>
<dbReference type="PANTHER" id="PTHR10697">
    <property type="entry name" value="MAMMALIAN EPENDYMIN-RELATED PROTEIN 1"/>
    <property type="match status" value="1"/>
</dbReference>
<keyword evidence="3" id="KW-1185">Reference proteome</keyword>
<accession>A0A8B6EGG2</accession>
<dbReference type="Pfam" id="PF00811">
    <property type="entry name" value="Ependymin"/>
    <property type="match status" value="1"/>
</dbReference>
<proteinExistence type="predicted"/>
<keyword evidence="1" id="KW-0732">Signal</keyword>
<protein>
    <submittedName>
        <fullName evidence="2">Uncharacterized protein</fullName>
    </submittedName>
</protein>
<evidence type="ECO:0000256" key="1">
    <source>
        <dbReference type="SAM" id="SignalP"/>
    </source>
</evidence>
<dbReference type="OrthoDB" id="6084362at2759"/>
<comment type="caution">
    <text evidence="2">The sequence shown here is derived from an EMBL/GenBank/DDBJ whole genome shotgun (WGS) entry which is preliminary data.</text>
</comment>
<dbReference type="AlphaFoldDB" id="A0A8B6EGG2"/>
<feature type="chain" id="PRO_5033038288" evidence="1">
    <location>
        <begin position="24"/>
        <end position="223"/>
    </location>
</feature>
<evidence type="ECO:0000313" key="3">
    <source>
        <dbReference type="Proteomes" id="UP000596742"/>
    </source>
</evidence>